<feature type="chain" id="PRO_5043014386" evidence="1">
    <location>
        <begin position="22"/>
        <end position="243"/>
    </location>
</feature>
<evidence type="ECO:0000256" key="1">
    <source>
        <dbReference type="SAM" id="SignalP"/>
    </source>
</evidence>
<name>A0AAP2DAN0_9BACT</name>
<gene>
    <name evidence="2" type="ORF">KK078_13575</name>
</gene>
<keyword evidence="3" id="KW-1185">Reference proteome</keyword>
<keyword evidence="1" id="KW-0732">Signal</keyword>
<comment type="caution">
    <text evidence="2">The sequence shown here is derived from an EMBL/GenBank/DDBJ whole genome shotgun (WGS) entry which is preliminary data.</text>
</comment>
<organism evidence="2 3">
    <name type="scientific">Dawidia soli</name>
    <dbReference type="NCBI Taxonomy" id="2782352"/>
    <lineage>
        <taxon>Bacteria</taxon>
        <taxon>Pseudomonadati</taxon>
        <taxon>Bacteroidota</taxon>
        <taxon>Cytophagia</taxon>
        <taxon>Cytophagales</taxon>
        <taxon>Chryseotaleaceae</taxon>
        <taxon>Dawidia</taxon>
    </lineage>
</organism>
<dbReference type="AlphaFoldDB" id="A0AAP2DAN0"/>
<dbReference type="Proteomes" id="UP001319180">
    <property type="component" value="Unassembled WGS sequence"/>
</dbReference>
<dbReference type="EMBL" id="JAHESC010000018">
    <property type="protein sequence ID" value="MBT1687596.1"/>
    <property type="molecule type" value="Genomic_DNA"/>
</dbReference>
<evidence type="ECO:0000313" key="2">
    <source>
        <dbReference type="EMBL" id="MBT1687596.1"/>
    </source>
</evidence>
<reference evidence="2 3" key="1">
    <citation type="submission" date="2021-05" db="EMBL/GenBank/DDBJ databases">
        <title>A Polyphasic approach of four new species of the genus Ohtaekwangia: Ohtaekwangia histidinii sp. nov., Ohtaekwangia cretensis sp. nov., Ohtaekwangia indiensis sp. nov., Ohtaekwangia reichenbachii sp. nov. from diverse environment.</title>
        <authorList>
            <person name="Octaviana S."/>
        </authorList>
    </citation>
    <scope>NUCLEOTIDE SEQUENCE [LARGE SCALE GENOMIC DNA]</scope>
    <source>
        <strain evidence="2 3">PWU37</strain>
    </source>
</reference>
<dbReference type="RefSeq" id="WP_254090827.1">
    <property type="nucleotide sequence ID" value="NZ_JAHESC010000018.1"/>
</dbReference>
<proteinExistence type="predicted"/>
<accession>A0AAP2DAN0</accession>
<sequence length="243" mass="27753">MNTMRLLLCMLFVVTISPVAAKPTDIYLVIYTTHDGHTGHVGLAVDNYTIVVRDTVINHVKTTCNDTVRTLSLTYFDLWGPAEIRWDEHADNLASRYFTLPRSSSEPRITADYFLSRGLPHSYDYPCDALVRLRTSPTLDARLKEIAAGIQVERPYFNSREYNCTDFVLLCLNRLLHTNLEAKEYIPFTWSSTPNEFYKTVVAQLPVQIMKAAGDEVGKSFVQERIINSVLFNQSTHHEKTND</sequence>
<evidence type="ECO:0000313" key="3">
    <source>
        <dbReference type="Proteomes" id="UP001319180"/>
    </source>
</evidence>
<feature type="signal peptide" evidence="1">
    <location>
        <begin position="1"/>
        <end position="21"/>
    </location>
</feature>
<protein>
    <submittedName>
        <fullName evidence="2">Uncharacterized protein</fullName>
    </submittedName>
</protein>